<accession>A0A126X3N9</accession>
<dbReference type="InterPro" id="IPR001610">
    <property type="entry name" value="PAC"/>
</dbReference>
<feature type="domain" description="PAS" evidence="6">
    <location>
        <begin position="51"/>
        <end position="76"/>
    </location>
</feature>
<evidence type="ECO:0000259" key="6">
    <source>
        <dbReference type="PROSITE" id="PS50112"/>
    </source>
</evidence>
<keyword evidence="4" id="KW-0288">FMN</keyword>
<dbReference type="NCBIfam" id="TIGR00229">
    <property type="entry name" value="sensory_box"/>
    <property type="match status" value="2"/>
</dbReference>
<feature type="domain" description="PAC" evidence="7">
    <location>
        <begin position="252"/>
        <end position="306"/>
    </location>
</feature>
<evidence type="ECO:0000259" key="7">
    <source>
        <dbReference type="PROSITE" id="PS50113"/>
    </source>
</evidence>
<dbReference type="PROSITE" id="PS50112">
    <property type="entry name" value="PAS"/>
    <property type="match status" value="2"/>
</dbReference>
<proteinExistence type="evidence at transcript level"/>
<keyword evidence="2" id="KW-0716">Sensory transduction</keyword>
<dbReference type="GO" id="GO:0009637">
    <property type="term" value="P:response to blue light"/>
    <property type="evidence" value="ECO:0007669"/>
    <property type="project" value="UniProtKB-ARBA"/>
</dbReference>
<evidence type="ECO:0000256" key="1">
    <source>
        <dbReference type="ARBA" id="ARBA00022543"/>
    </source>
</evidence>
<dbReference type="Pfam" id="PF13426">
    <property type="entry name" value="PAS_9"/>
    <property type="match status" value="2"/>
</dbReference>
<dbReference type="InterPro" id="IPR000700">
    <property type="entry name" value="PAS-assoc_C"/>
</dbReference>
<dbReference type="GO" id="GO:0009881">
    <property type="term" value="F:photoreceptor activity"/>
    <property type="evidence" value="ECO:0007669"/>
    <property type="project" value="UniProtKB-KW"/>
</dbReference>
<dbReference type="CDD" id="cd00130">
    <property type="entry name" value="PAS"/>
    <property type="match status" value="2"/>
</dbReference>
<dbReference type="SMART" id="SM00086">
    <property type="entry name" value="PAC"/>
    <property type="match status" value="2"/>
</dbReference>
<keyword evidence="1" id="KW-0675">Receptor</keyword>
<feature type="domain" description="PAS" evidence="6">
    <location>
        <begin position="178"/>
        <end position="227"/>
    </location>
</feature>
<dbReference type="SUPFAM" id="SSF55785">
    <property type="entry name" value="PYP-like sensor domain (PAS domain)"/>
    <property type="match status" value="2"/>
</dbReference>
<dbReference type="InterPro" id="IPR000014">
    <property type="entry name" value="PAS"/>
</dbReference>
<evidence type="ECO:0000256" key="2">
    <source>
        <dbReference type="ARBA" id="ARBA00022606"/>
    </source>
</evidence>
<protein>
    <submittedName>
        <fullName evidence="8">Putative LOV domain-containing protein</fullName>
    </submittedName>
</protein>
<dbReference type="AlphaFoldDB" id="A0A126X3N9"/>
<dbReference type="InterPro" id="IPR035965">
    <property type="entry name" value="PAS-like_dom_sf"/>
</dbReference>
<dbReference type="GO" id="GO:0005634">
    <property type="term" value="C:nucleus"/>
    <property type="evidence" value="ECO:0007669"/>
    <property type="project" value="TreeGrafter"/>
</dbReference>
<dbReference type="PANTHER" id="PTHR47429">
    <property type="entry name" value="PROTEIN TWIN LOV 1"/>
    <property type="match status" value="1"/>
</dbReference>
<dbReference type="EMBL" id="KU701742">
    <property type="protein sequence ID" value="AML79296.1"/>
    <property type="molecule type" value="mRNA"/>
</dbReference>
<name>A0A126X3N9_9CHLO</name>
<evidence type="ECO:0000256" key="5">
    <source>
        <dbReference type="ARBA" id="ARBA00022991"/>
    </source>
</evidence>
<evidence type="ECO:0000256" key="4">
    <source>
        <dbReference type="ARBA" id="ARBA00022643"/>
    </source>
</evidence>
<evidence type="ECO:0000313" key="8">
    <source>
        <dbReference type="EMBL" id="AML79296.1"/>
    </source>
</evidence>
<dbReference type="PANTHER" id="PTHR47429:SF2">
    <property type="entry name" value="PROTEIN TWIN LOV 1"/>
    <property type="match status" value="1"/>
</dbReference>
<dbReference type="PROSITE" id="PS50113">
    <property type="entry name" value="PAC"/>
    <property type="match status" value="1"/>
</dbReference>
<organism evidence="8">
    <name type="scientific">Cymbomonas sp. BC-2016</name>
    <dbReference type="NCBI Taxonomy" id="1799572"/>
    <lineage>
        <taxon>Eukaryota</taxon>
        <taxon>Viridiplantae</taxon>
        <taxon>Chlorophyta</taxon>
        <taxon>Pyramimonadophyceae</taxon>
        <taxon>Pyramimonadales</taxon>
        <taxon>Pyramimonadaceae</taxon>
        <taxon>Cymbomonas</taxon>
    </lineage>
</organism>
<evidence type="ECO:0000256" key="3">
    <source>
        <dbReference type="ARBA" id="ARBA00022630"/>
    </source>
</evidence>
<sequence>MRRTKGGHGGGLQGKKKLAHTCIPDFDLSETINGIVESNISFCLSDRSEPGCHIVQVSPEFCKMTGYNEQEVIGRNCRFLQGKDTDQNTVNVMREAITNLEECTVIILNYKKDGTKFMNLVRLLPIVTESQSYYLGIQLEVPMSCIHEPPIWHRYCPNFPPPALERVPVDDPFQDITGFELLSKSLNEMCRTYIISDAKTFDQPILYASPGFYSLTGYNESEVLGKNCRFLQGFNTNKETVQKISDAVKKKKGITALILNYKKDGSPFWNMLVMSCIRNHLGEVEYFIGVQLDISAQASNQPKVEKALVCQEEACTIGTSMEVAKIHNLLSQIEIV</sequence>
<keyword evidence="5" id="KW-0157">Chromophore</keyword>
<keyword evidence="1" id="KW-0600">Photoreceptor protein</keyword>
<keyword evidence="3" id="KW-0285">Flavoprotein</keyword>
<dbReference type="Gene3D" id="3.30.450.20">
    <property type="entry name" value="PAS domain"/>
    <property type="match status" value="2"/>
</dbReference>
<reference evidence="8" key="1">
    <citation type="journal article" date="2016" name="Proc. Natl. Acad. Sci. U.S.A.">
        <title>Functional and topological diversity of LOV domain photoreceptors.</title>
        <authorList>
            <person name="Glantz S.T."/>
            <person name="Carpenter E.J."/>
            <person name="Melkonian M."/>
            <person name="Gardner K.H."/>
            <person name="Boyden E.S."/>
            <person name="Wong G.K."/>
            <person name="Chow B.Y."/>
        </authorList>
    </citation>
    <scope>NUCLEOTIDE SEQUENCE</scope>
    <source>
        <strain evidence="8">XIVI_2095433</strain>
    </source>
</reference>